<evidence type="ECO:0000259" key="1">
    <source>
        <dbReference type="PROSITE" id="PS51038"/>
    </source>
</evidence>
<evidence type="ECO:0000313" key="3">
    <source>
        <dbReference type="Proteomes" id="UP000015453"/>
    </source>
</evidence>
<feature type="non-terminal residue" evidence="2">
    <location>
        <position position="1"/>
    </location>
</feature>
<dbReference type="InterPro" id="IPR043151">
    <property type="entry name" value="BAH_sf"/>
</dbReference>
<proteinExistence type="predicted"/>
<dbReference type="AlphaFoldDB" id="S8DW42"/>
<gene>
    <name evidence="2" type="ORF">M569_07396</name>
</gene>
<dbReference type="PANTHER" id="PTHR47527">
    <property type="entry name" value="RING/FYVE/PHD ZINC FINGER SUPERFAMILY PROTEIN"/>
    <property type="match status" value="1"/>
</dbReference>
<evidence type="ECO:0000313" key="2">
    <source>
        <dbReference type="EMBL" id="EPS67378.1"/>
    </source>
</evidence>
<organism evidence="2 3">
    <name type="scientific">Genlisea aurea</name>
    <dbReference type="NCBI Taxonomy" id="192259"/>
    <lineage>
        <taxon>Eukaryota</taxon>
        <taxon>Viridiplantae</taxon>
        <taxon>Streptophyta</taxon>
        <taxon>Embryophyta</taxon>
        <taxon>Tracheophyta</taxon>
        <taxon>Spermatophyta</taxon>
        <taxon>Magnoliopsida</taxon>
        <taxon>eudicotyledons</taxon>
        <taxon>Gunneridae</taxon>
        <taxon>Pentapetalae</taxon>
        <taxon>asterids</taxon>
        <taxon>lamiids</taxon>
        <taxon>Lamiales</taxon>
        <taxon>Lentibulariaceae</taxon>
        <taxon>Genlisea</taxon>
    </lineage>
</organism>
<dbReference type="GO" id="GO:0003682">
    <property type="term" value="F:chromatin binding"/>
    <property type="evidence" value="ECO:0007669"/>
    <property type="project" value="InterPro"/>
</dbReference>
<dbReference type="Gene3D" id="2.30.30.490">
    <property type="match status" value="1"/>
</dbReference>
<dbReference type="OrthoDB" id="787137at2759"/>
<feature type="domain" description="BAH" evidence="1">
    <location>
        <begin position="25"/>
        <end position="152"/>
    </location>
</feature>
<protein>
    <recommendedName>
        <fullName evidence="1">BAH domain-containing protein</fullName>
    </recommendedName>
</protein>
<sequence>VEWAGEPNHVSEDKHYYASCFIKGQLYKATEHALIRFDDGKLVPAKIQAFWEDKNTATKWVTANRCYFPDDLPEAVGRPCGLENSEVCESTRDYAFLAGSIETHCEVLPPRKFSEECERRSRCVEQLNDNLPPLYLCKWIYDEAKGLFRDASF</sequence>
<comment type="caution">
    <text evidence="2">The sequence shown here is derived from an EMBL/GenBank/DDBJ whole genome shotgun (WGS) entry which is preliminary data.</text>
</comment>
<dbReference type="Proteomes" id="UP000015453">
    <property type="component" value="Unassembled WGS sequence"/>
</dbReference>
<dbReference type="PROSITE" id="PS51038">
    <property type="entry name" value="BAH"/>
    <property type="match status" value="1"/>
</dbReference>
<accession>S8DW42</accession>
<reference evidence="2 3" key="1">
    <citation type="journal article" date="2013" name="BMC Genomics">
        <title>The miniature genome of a carnivorous plant Genlisea aurea contains a low number of genes and short non-coding sequences.</title>
        <authorList>
            <person name="Leushkin E.V."/>
            <person name="Sutormin R.A."/>
            <person name="Nabieva E.R."/>
            <person name="Penin A.A."/>
            <person name="Kondrashov A.S."/>
            <person name="Logacheva M.D."/>
        </authorList>
    </citation>
    <scope>NUCLEOTIDE SEQUENCE [LARGE SCALE GENOMIC DNA]</scope>
</reference>
<name>S8DW42_9LAMI</name>
<dbReference type="InterPro" id="IPR001025">
    <property type="entry name" value="BAH_dom"/>
</dbReference>
<dbReference type="PANTHER" id="PTHR47527:SF3">
    <property type="entry name" value="RING_FYVE_PHD ZINC FINGER SUPERFAMILY PROTEIN"/>
    <property type="match status" value="1"/>
</dbReference>
<keyword evidence="3" id="KW-1185">Reference proteome</keyword>
<dbReference type="EMBL" id="AUSU01003143">
    <property type="protein sequence ID" value="EPS67378.1"/>
    <property type="molecule type" value="Genomic_DNA"/>
</dbReference>